<evidence type="ECO:0000256" key="3">
    <source>
        <dbReference type="ARBA" id="ARBA00022630"/>
    </source>
</evidence>
<keyword evidence="8" id="KW-0472">Membrane</keyword>
<dbReference type="Proteomes" id="UP000276133">
    <property type="component" value="Unassembled WGS sequence"/>
</dbReference>
<keyword evidence="7" id="KW-0325">Glycoprotein</keyword>
<dbReference type="STRING" id="10195.A0A3M7QB50"/>
<dbReference type="EC" id="1.8.3.5" evidence="10"/>
<evidence type="ECO:0000256" key="2">
    <source>
        <dbReference type="ARBA" id="ARBA00009967"/>
    </source>
</evidence>
<accession>A0A3M7QB50</accession>
<keyword evidence="11" id="KW-1185">Reference proteome</keyword>
<keyword evidence="8" id="KW-1133">Transmembrane helix</keyword>
<dbReference type="Gene3D" id="3.50.50.60">
    <property type="entry name" value="FAD/NAD(P)-binding domain"/>
    <property type="match status" value="1"/>
</dbReference>
<evidence type="ECO:0000256" key="7">
    <source>
        <dbReference type="ARBA" id="ARBA00023180"/>
    </source>
</evidence>
<evidence type="ECO:0000256" key="5">
    <source>
        <dbReference type="ARBA" id="ARBA00022827"/>
    </source>
</evidence>
<dbReference type="GO" id="GO:0030328">
    <property type="term" value="P:prenylcysteine catabolic process"/>
    <property type="evidence" value="ECO:0007669"/>
    <property type="project" value="InterPro"/>
</dbReference>
<dbReference type="SUPFAM" id="SSF51905">
    <property type="entry name" value="FAD/NAD(P)-binding domain"/>
    <property type="match status" value="1"/>
</dbReference>
<evidence type="ECO:0000313" key="10">
    <source>
        <dbReference type="EMBL" id="RNA08442.1"/>
    </source>
</evidence>
<dbReference type="Pfam" id="PF07156">
    <property type="entry name" value="Prenylcys_lyase"/>
    <property type="match status" value="1"/>
</dbReference>
<evidence type="ECO:0000256" key="4">
    <source>
        <dbReference type="ARBA" id="ARBA00022729"/>
    </source>
</evidence>
<keyword evidence="5" id="KW-0274">FAD</keyword>
<keyword evidence="6 10" id="KW-0560">Oxidoreductase</keyword>
<feature type="domain" description="Prenylcysteine lyase" evidence="9">
    <location>
        <begin position="119"/>
        <end position="470"/>
    </location>
</feature>
<comment type="cofactor">
    <cofactor evidence="1">
        <name>FAD</name>
        <dbReference type="ChEBI" id="CHEBI:57692"/>
    </cofactor>
</comment>
<dbReference type="AlphaFoldDB" id="A0A3M7QB50"/>
<evidence type="ECO:0000256" key="8">
    <source>
        <dbReference type="SAM" id="Phobius"/>
    </source>
</evidence>
<dbReference type="GO" id="GO:0001735">
    <property type="term" value="F:prenylcysteine oxidase activity"/>
    <property type="evidence" value="ECO:0007669"/>
    <property type="project" value="UniProtKB-EC"/>
</dbReference>
<dbReference type="PANTHER" id="PTHR15944:SF0">
    <property type="entry name" value="PRENYLCYSTEINE LYASE DOMAIN-CONTAINING PROTEIN"/>
    <property type="match status" value="1"/>
</dbReference>
<keyword evidence="8" id="KW-0812">Transmembrane</keyword>
<name>A0A3M7QB50_BRAPC</name>
<dbReference type="GO" id="GO:0030327">
    <property type="term" value="P:prenylated protein catabolic process"/>
    <property type="evidence" value="ECO:0007669"/>
    <property type="project" value="TreeGrafter"/>
</dbReference>
<evidence type="ECO:0000256" key="1">
    <source>
        <dbReference type="ARBA" id="ARBA00001974"/>
    </source>
</evidence>
<dbReference type="InterPro" id="IPR010795">
    <property type="entry name" value="Prenylcys_lyase"/>
</dbReference>
<proteinExistence type="inferred from homology"/>
<comment type="similarity">
    <text evidence="2">Belongs to the prenylcysteine oxidase family.</text>
</comment>
<feature type="transmembrane region" description="Helical" evidence="8">
    <location>
        <begin position="485"/>
        <end position="505"/>
    </location>
</feature>
<dbReference type="PANTHER" id="PTHR15944">
    <property type="entry name" value="FARNESYLCYSTEINE LYASE"/>
    <property type="match status" value="1"/>
</dbReference>
<protein>
    <submittedName>
        <fullName evidence="10">Prenylcysteine oxidase-like</fullName>
        <ecNumber evidence="10">1.8.3.5</ecNumber>
    </submittedName>
</protein>
<keyword evidence="4" id="KW-0732">Signal</keyword>
<sequence>MNASSDVTNSKKIKIAIVGSGISGAANAYFLRQTFCDNVELVMFEKADKIGGRLATFEFNGRLYELGGSVLHPSNNYMHEFLEKLDLEKKDKENSSKEALGLFDGKGLLLKSSGRAFGLVDKINFIQHFGFFQLFKFKKWLRSFINDFSKIYGLQDKGFVFTNFEEFLTKINPELYKASQKSLEATLREQKFNDRIINQLASIACLTNYGQSIEIDGFVGSVSLAGLVDDLWAVKTGNRSVAKKLIEKSSVELKLNTQVKGIYQDPSESDKNLIVFETEDKNEIRDNSFDYVIIAFPLYKDVFQNHFKIEFEIEDLKNLEMQITNTYIIFGEQILFTKMPSNKRINLHCTDPSLPYRSICVQLPCDYCITKDRNLYMDSPEKLYKIFSDQRLDEKDFDKIFKQGYQVIEKIPWKAYPKYVKNPAIKTIPRIVLDKARSRVFYSNSMEWSSSCMEISCISSRNVVNMIATKENVKIKPFFTKSKQIINVHSICKISSIVLIAAFLYSSYYKL</sequence>
<comment type="caution">
    <text evidence="10">The sequence shown here is derived from an EMBL/GenBank/DDBJ whole genome shotgun (WGS) entry which is preliminary data.</text>
</comment>
<dbReference type="InterPro" id="IPR017046">
    <property type="entry name" value="Prenylcysteine_Oxase1"/>
</dbReference>
<evidence type="ECO:0000313" key="11">
    <source>
        <dbReference type="Proteomes" id="UP000276133"/>
    </source>
</evidence>
<keyword evidence="3" id="KW-0285">Flavoprotein</keyword>
<organism evidence="10 11">
    <name type="scientific">Brachionus plicatilis</name>
    <name type="common">Marine rotifer</name>
    <name type="synonym">Brachionus muelleri</name>
    <dbReference type="NCBI Taxonomy" id="10195"/>
    <lineage>
        <taxon>Eukaryota</taxon>
        <taxon>Metazoa</taxon>
        <taxon>Spiralia</taxon>
        <taxon>Gnathifera</taxon>
        <taxon>Rotifera</taxon>
        <taxon>Eurotatoria</taxon>
        <taxon>Monogononta</taxon>
        <taxon>Pseudotrocha</taxon>
        <taxon>Ploima</taxon>
        <taxon>Brachionidae</taxon>
        <taxon>Brachionus</taxon>
    </lineage>
</organism>
<evidence type="ECO:0000256" key="6">
    <source>
        <dbReference type="ARBA" id="ARBA00023002"/>
    </source>
</evidence>
<reference evidence="10 11" key="1">
    <citation type="journal article" date="2018" name="Sci. Rep.">
        <title>Genomic signatures of local adaptation to the degree of environmental predictability in rotifers.</title>
        <authorList>
            <person name="Franch-Gras L."/>
            <person name="Hahn C."/>
            <person name="Garcia-Roger E.M."/>
            <person name="Carmona M.J."/>
            <person name="Serra M."/>
            <person name="Gomez A."/>
        </authorList>
    </citation>
    <scope>NUCLEOTIDE SEQUENCE [LARGE SCALE GENOMIC DNA]</scope>
    <source>
        <strain evidence="10">HYR1</strain>
    </source>
</reference>
<dbReference type="Pfam" id="PF13450">
    <property type="entry name" value="NAD_binding_8"/>
    <property type="match status" value="1"/>
</dbReference>
<dbReference type="OrthoDB" id="437369at2759"/>
<dbReference type="InterPro" id="IPR036188">
    <property type="entry name" value="FAD/NAD-bd_sf"/>
</dbReference>
<gene>
    <name evidence="10" type="ORF">BpHYR1_043419</name>
</gene>
<evidence type="ECO:0000259" key="9">
    <source>
        <dbReference type="Pfam" id="PF07156"/>
    </source>
</evidence>
<dbReference type="EMBL" id="REGN01006743">
    <property type="protein sequence ID" value="RNA08442.1"/>
    <property type="molecule type" value="Genomic_DNA"/>
</dbReference>